<organism evidence="1 2">
    <name type="scientific">Nocardiopsis algeriensis</name>
    <dbReference type="NCBI Taxonomy" id="1478215"/>
    <lineage>
        <taxon>Bacteria</taxon>
        <taxon>Bacillati</taxon>
        <taxon>Actinomycetota</taxon>
        <taxon>Actinomycetes</taxon>
        <taxon>Streptosporangiales</taxon>
        <taxon>Nocardiopsidaceae</taxon>
        <taxon>Nocardiopsis</taxon>
    </lineage>
</organism>
<dbReference type="EMBL" id="JACHJO010000007">
    <property type="protein sequence ID" value="MBB6120615.1"/>
    <property type="molecule type" value="Genomic_DNA"/>
</dbReference>
<dbReference type="SUPFAM" id="SSF52047">
    <property type="entry name" value="RNI-like"/>
    <property type="match status" value="1"/>
</dbReference>
<evidence type="ECO:0000313" key="1">
    <source>
        <dbReference type="EMBL" id="MBB6120615.1"/>
    </source>
</evidence>
<accession>A0A841IVR3</accession>
<evidence type="ECO:0008006" key="3">
    <source>
        <dbReference type="Google" id="ProtNLM"/>
    </source>
</evidence>
<dbReference type="InterPro" id="IPR032675">
    <property type="entry name" value="LRR_dom_sf"/>
</dbReference>
<comment type="caution">
    <text evidence="1">The sequence shown here is derived from an EMBL/GenBank/DDBJ whole genome shotgun (WGS) entry which is preliminary data.</text>
</comment>
<gene>
    <name evidence="1" type="ORF">FHS13_002572</name>
</gene>
<dbReference type="AlphaFoldDB" id="A0A841IVR3"/>
<sequence>MPHLTEFAGLPVIEFPFDRTDQEWRRRLQRVQEAGGDRSAPPSVAWRLRRGGDVGWDEDSAGYFARFLSEVGAEHVRALVVGDWFDSADEGLYEPVELLAENAGALPNLRFLFVGDIDFEECELSWIDQPDLAPLVAAFPRLEELSVKGAAGGLGGGRLGLHVPSHTSLRSLTIESGGLPAEVTREVASSGLPALEHLELWLGVEDYRGDTSPADLAPVLSGEAFPRLRYLGVRNAEKLDEWIGVLADAPVIDRLEVLDLSLGILTDKGGQELVDRAAAFAGLRRLDLHHHYLSEETEERVRAVFAGLGVETDLSERLEPSYYPGHGEGAEGTWHYYTAAAE</sequence>
<dbReference type="RefSeq" id="WP_184291853.1">
    <property type="nucleotide sequence ID" value="NZ_JACHJO010000007.1"/>
</dbReference>
<dbReference type="Gene3D" id="3.80.10.10">
    <property type="entry name" value="Ribonuclease Inhibitor"/>
    <property type="match status" value="1"/>
</dbReference>
<evidence type="ECO:0000313" key="2">
    <source>
        <dbReference type="Proteomes" id="UP000536604"/>
    </source>
</evidence>
<dbReference type="Proteomes" id="UP000536604">
    <property type="component" value="Unassembled WGS sequence"/>
</dbReference>
<dbReference type="NCBIfam" id="NF038076">
    <property type="entry name" value="fam_STM4015"/>
    <property type="match status" value="1"/>
</dbReference>
<proteinExistence type="predicted"/>
<protein>
    <recommendedName>
        <fullName evidence="3">Cytoplasmic protein</fullName>
    </recommendedName>
</protein>
<keyword evidence="2" id="KW-1185">Reference proteome</keyword>
<name>A0A841IVR3_9ACTN</name>
<reference evidence="1 2" key="1">
    <citation type="submission" date="2020-08" db="EMBL/GenBank/DDBJ databases">
        <title>Genomic Encyclopedia of Type Strains, Phase III (KMG-III): the genomes of soil and plant-associated and newly described type strains.</title>
        <authorList>
            <person name="Whitman W."/>
        </authorList>
    </citation>
    <scope>NUCLEOTIDE SEQUENCE [LARGE SCALE GENOMIC DNA]</scope>
    <source>
        <strain evidence="1 2">CECT 8712</strain>
    </source>
</reference>
<dbReference type="InterPro" id="IPR047722">
    <property type="entry name" value="STM4015-like"/>
</dbReference>